<dbReference type="GO" id="GO:0003676">
    <property type="term" value="F:nucleic acid binding"/>
    <property type="evidence" value="ECO:0007669"/>
    <property type="project" value="InterPro"/>
</dbReference>
<reference evidence="3" key="1">
    <citation type="submission" date="2022-07" db="EMBL/GenBank/DDBJ databases">
        <title>Genome Sequence of Leucocoprinus birnbaumii.</title>
        <authorList>
            <person name="Buettner E."/>
        </authorList>
    </citation>
    <scope>NUCLEOTIDE SEQUENCE</scope>
    <source>
        <strain evidence="3">VT141</strain>
    </source>
</reference>
<evidence type="ECO:0008006" key="5">
    <source>
        <dbReference type="Google" id="ProtNLM"/>
    </source>
</evidence>
<evidence type="ECO:0000256" key="2">
    <source>
        <dbReference type="ARBA" id="ARBA00023128"/>
    </source>
</evidence>
<accession>A0AAD5VRM4</accession>
<keyword evidence="4" id="KW-1185">Reference proteome</keyword>
<dbReference type="PANTHER" id="PTHR28133">
    <property type="entry name" value="REQUIRED FOR RESPIRATORY GROWTH PROTEIN 7, MITOCHONDRIAL"/>
    <property type="match status" value="1"/>
</dbReference>
<evidence type="ECO:0000313" key="3">
    <source>
        <dbReference type="EMBL" id="KAJ3567873.1"/>
    </source>
</evidence>
<keyword evidence="2" id="KW-0496">Mitochondrion</keyword>
<dbReference type="Pfam" id="PF10356">
    <property type="entry name" value="RRG7"/>
    <property type="match status" value="1"/>
</dbReference>
<dbReference type="InterPro" id="IPR018828">
    <property type="entry name" value="RRG7"/>
</dbReference>
<comment type="subcellular location">
    <subcellularLocation>
        <location evidence="1">Mitochondrion</location>
    </subcellularLocation>
</comment>
<proteinExistence type="predicted"/>
<dbReference type="Gene3D" id="3.40.1350.10">
    <property type="match status" value="1"/>
</dbReference>
<dbReference type="PANTHER" id="PTHR28133:SF1">
    <property type="entry name" value="REQUIRED FOR RESPIRATORY GROWTH PROTEIN 7, MITOCHONDRIAL"/>
    <property type="match status" value="1"/>
</dbReference>
<gene>
    <name evidence="3" type="ORF">NP233_g6078</name>
</gene>
<dbReference type="AlphaFoldDB" id="A0AAD5VRM4"/>
<evidence type="ECO:0000256" key="1">
    <source>
        <dbReference type="ARBA" id="ARBA00004173"/>
    </source>
</evidence>
<dbReference type="GO" id="GO:0005739">
    <property type="term" value="C:mitochondrion"/>
    <property type="evidence" value="ECO:0007669"/>
    <property type="project" value="UniProtKB-SubCell"/>
</dbReference>
<comment type="caution">
    <text evidence="3">The sequence shown here is derived from an EMBL/GenBank/DDBJ whole genome shotgun (WGS) entry which is preliminary data.</text>
</comment>
<dbReference type="InterPro" id="IPR011856">
    <property type="entry name" value="tRNA_endonuc-like_dom_sf"/>
</dbReference>
<sequence>MIWPYDWVWFSTSPISQPAFMSLTVSPSLLLSRSLRTLKKRSSRFYSTNVLDSHVHRGTRFESRALALLEQRMSMTLRRVGGKGDGGMDLIGWWWLPHISQDVLTTCHRRRIRIIAQCKAEKKKIGPKYIRELEGVLHRYHTLSSLKTDPEPGTGPAQIPAAIPIEAIHYPHIPSIGLFLSESPFTKATVVYAQSSLIPLLLIHLPPDDQDGALDQSLPSCKNELGTAIWNSALAGDQGLLGGGMEIRWERSNKSLGRPGLWWKNVPALSAILLKLLARAQRSGLESRPVIRV</sequence>
<protein>
    <recommendedName>
        <fullName evidence="5">Required for respiratory growth protein 7, mitochondrial</fullName>
    </recommendedName>
</protein>
<dbReference type="EMBL" id="JANIEX010000382">
    <property type="protein sequence ID" value="KAJ3567873.1"/>
    <property type="molecule type" value="Genomic_DNA"/>
</dbReference>
<name>A0AAD5VRM4_9AGAR</name>
<evidence type="ECO:0000313" key="4">
    <source>
        <dbReference type="Proteomes" id="UP001213000"/>
    </source>
</evidence>
<dbReference type="Proteomes" id="UP001213000">
    <property type="component" value="Unassembled WGS sequence"/>
</dbReference>
<organism evidence="3 4">
    <name type="scientific">Leucocoprinus birnbaumii</name>
    <dbReference type="NCBI Taxonomy" id="56174"/>
    <lineage>
        <taxon>Eukaryota</taxon>
        <taxon>Fungi</taxon>
        <taxon>Dikarya</taxon>
        <taxon>Basidiomycota</taxon>
        <taxon>Agaricomycotina</taxon>
        <taxon>Agaricomycetes</taxon>
        <taxon>Agaricomycetidae</taxon>
        <taxon>Agaricales</taxon>
        <taxon>Agaricineae</taxon>
        <taxon>Agaricaceae</taxon>
        <taxon>Leucocoprinus</taxon>
    </lineage>
</organism>